<reference evidence="2 3" key="1">
    <citation type="journal article" date="2018" name="Front. Plant Sci.">
        <title>Red Clover (Trifolium pratense) and Zigzag Clover (T. medium) - A Picture of Genomic Similarities and Differences.</title>
        <authorList>
            <person name="Dluhosova J."/>
            <person name="Istvanek J."/>
            <person name="Nedelnik J."/>
            <person name="Repkova J."/>
        </authorList>
    </citation>
    <scope>NUCLEOTIDE SEQUENCE [LARGE SCALE GENOMIC DNA]</scope>
    <source>
        <strain evidence="3">cv. 10/8</strain>
        <tissue evidence="2">Leaf</tissue>
    </source>
</reference>
<keyword evidence="3" id="KW-1185">Reference proteome</keyword>
<dbReference type="EMBL" id="LXQA010309394">
    <property type="protein sequence ID" value="MCI42815.1"/>
    <property type="molecule type" value="Genomic_DNA"/>
</dbReference>
<evidence type="ECO:0000313" key="3">
    <source>
        <dbReference type="Proteomes" id="UP000265520"/>
    </source>
</evidence>
<dbReference type="Proteomes" id="UP000265520">
    <property type="component" value="Unassembled WGS sequence"/>
</dbReference>
<dbReference type="AlphaFoldDB" id="A0A392S4I0"/>
<feature type="compositionally biased region" description="Low complexity" evidence="1">
    <location>
        <begin position="51"/>
        <end position="61"/>
    </location>
</feature>
<protein>
    <submittedName>
        <fullName evidence="2">Uncharacterized protein</fullName>
    </submittedName>
</protein>
<sequence>EKLSKIGSGSINRQKVNEKSTQDYKTCSPLRVAQATPARSAATKGNRKNIARGAAQAACGA</sequence>
<comment type="caution">
    <text evidence="2">The sequence shown here is derived from an EMBL/GenBank/DDBJ whole genome shotgun (WGS) entry which is preliminary data.</text>
</comment>
<evidence type="ECO:0000256" key="1">
    <source>
        <dbReference type="SAM" id="MobiDB-lite"/>
    </source>
</evidence>
<feature type="non-terminal residue" evidence="2">
    <location>
        <position position="1"/>
    </location>
</feature>
<feature type="region of interest" description="Disordered" evidence="1">
    <location>
        <begin position="1"/>
        <end position="61"/>
    </location>
</feature>
<organism evidence="2 3">
    <name type="scientific">Trifolium medium</name>
    <dbReference type="NCBI Taxonomy" id="97028"/>
    <lineage>
        <taxon>Eukaryota</taxon>
        <taxon>Viridiplantae</taxon>
        <taxon>Streptophyta</taxon>
        <taxon>Embryophyta</taxon>
        <taxon>Tracheophyta</taxon>
        <taxon>Spermatophyta</taxon>
        <taxon>Magnoliopsida</taxon>
        <taxon>eudicotyledons</taxon>
        <taxon>Gunneridae</taxon>
        <taxon>Pentapetalae</taxon>
        <taxon>rosids</taxon>
        <taxon>fabids</taxon>
        <taxon>Fabales</taxon>
        <taxon>Fabaceae</taxon>
        <taxon>Papilionoideae</taxon>
        <taxon>50 kb inversion clade</taxon>
        <taxon>NPAAA clade</taxon>
        <taxon>Hologalegina</taxon>
        <taxon>IRL clade</taxon>
        <taxon>Trifolieae</taxon>
        <taxon>Trifolium</taxon>
    </lineage>
</organism>
<evidence type="ECO:0000313" key="2">
    <source>
        <dbReference type="EMBL" id="MCI42815.1"/>
    </source>
</evidence>
<proteinExistence type="predicted"/>
<name>A0A392S4I0_9FABA</name>
<accession>A0A392S4I0</accession>